<evidence type="ECO:0000313" key="3">
    <source>
        <dbReference type="Proteomes" id="UP000263754"/>
    </source>
</evidence>
<keyword evidence="1" id="KW-0812">Transmembrane</keyword>
<organism evidence="2 3">
    <name type="scientific">Bacteroides uniformis</name>
    <dbReference type="NCBI Taxonomy" id="820"/>
    <lineage>
        <taxon>Bacteria</taxon>
        <taxon>Pseudomonadati</taxon>
        <taxon>Bacteroidota</taxon>
        <taxon>Bacteroidia</taxon>
        <taxon>Bacteroidales</taxon>
        <taxon>Bacteroidaceae</taxon>
        <taxon>Bacteroides</taxon>
    </lineage>
</organism>
<dbReference type="RefSeq" id="WP_117962917.1">
    <property type="nucleotide sequence ID" value="NZ_JADNFT010000012.1"/>
</dbReference>
<proteinExistence type="predicted"/>
<reference evidence="2 3" key="1">
    <citation type="submission" date="2018-08" db="EMBL/GenBank/DDBJ databases">
        <title>A genome reference for cultivated species of the human gut microbiota.</title>
        <authorList>
            <person name="Zou Y."/>
            <person name="Xue W."/>
            <person name="Luo G."/>
        </authorList>
    </citation>
    <scope>NUCLEOTIDE SEQUENCE [LARGE SCALE GENOMIC DNA]</scope>
    <source>
        <strain evidence="2 3">TM10-17</strain>
    </source>
</reference>
<evidence type="ECO:0000313" key="2">
    <source>
        <dbReference type="EMBL" id="RGI77784.1"/>
    </source>
</evidence>
<accession>A0A374N233</accession>
<dbReference type="EMBL" id="QSOF01000006">
    <property type="protein sequence ID" value="RGI77784.1"/>
    <property type="molecule type" value="Genomic_DNA"/>
</dbReference>
<keyword evidence="1" id="KW-0472">Membrane</keyword>
<feature type="transmembrane region" description="Helical" evidence="1">
    <location>
        <begin position="6"/>
        <end position="25"/>
    </location>
</feature>
<evidence type="ECO:0000256" key="1">
    <source>
        <dbReference type="SAM" id="Phobius"/>
    </source>
</evidence>
<protein>
    <submittedName>
        <fullName evidence="2">Uncharacterized protein</fullName>
    </submittedName>
</protein>
<dbReference type="Proteomes" id="UP000263754">
    <property type="component" value="Unassembled WGS sequence"/>
</dbReference>
<comment type="caution">
    <text evidence="2">The sequence shown here is derived from an EMBL/GenBank/DDBJ whole genome shotgun (WGS) entry which is preliminary data.</text>
</comment>
<keyword evidence="1" id="KW-1133">Transmembrane helix</keyword>
<dbReference type="AlphaFoldDB" id="A0A374N233"/>
<name>A0A374N233_BACUN</name>
<gene>
    <name evidence="2" type="ORF">DXD90_05965</name>
</gene>
<sequence length="178" mass="20429">MEIASLVISILSIVISAIVAGIPFYRKYIEKKTKIALIACDGIIRDDMIRIVVTYVNKNWQNAVIINSHINLYHPKLLNEFTKVNHAYSCKSFNPVVITEKMHASIELEYSLSELKEVDLENADVYVHTEYIDSQGQRLFDNHRIRNLCMSGISTKMVLIESTMYELQGRSILMSMKL</sequence>